<evidence type="ECO:0000256" key="7">
    <source>
        <dbReference type="ARBA" id="ARBA00025067"/>
    </source>
</evidence>
<dbReference type="GO" id="GO:0046655">
    <property type="term" value="P:folic acid metabolic process"/>
    <property type="evidence" value="ECO:0007669"/>
    <property type="project" value="TreeGrafter"/>
</dbReference>
<evidence type="ECO:0000256" key="1">
    <source>
        <dbReference type="ARBA" id="ARBA00004903"/>
    </source>
</evidence>
<dbReference type="InterPro" id="IPR024072">
    <property type="entry name" value="DHFR-like_dom_sf"/>
</dbReference>
<dbReference type="GO" id="GO:0004146">
    <property type="term" value="F:dihydrofolate reductase activity"/>
    <property type="evidence" value="ECO:0007669"/>
    <property type="project" value="UniProtKB-EC"/>
</dbReference>
<keyword evidence="4" id="KW-0554">One-carbon metabolism</keyword>
<dbReference type="InterPro" id="IPR012259">
    <property type="entry name" value="DHFR"/>
</dbReference>
<gene>
    <name evidence="12" type="primary">CSON004386</name>
</gene>
<evidence type="ECO:0000256" key="6">
    <source>
        <dbReference type="ARBA" id="ARBA00023002"/>
    </source>
</evidence>
<organism evidence="12">
    <name type="scientific">Culicoides sonorensis</name>
    <name type="common">Biting midge</name>
    <dbReference type="NCBI Taxonomy" id="179676"/>
    <lineage>
        <taxon>Eukaryota</taxon>
        <taxon>Metazoa</taxon>
        <taxon>Ecdysozoa</taxon>
        <taxon>Arthropoda</taxon>
        <taxon>Hexapoda</taxon>
        <taxon>Insecta</taxon>
        <taxon>Pterygota</taxon>
        <taxon>Neoptera</taxon>
        <taxon>Endopterygota</taxon>
        <taxon>Diptera</taxon>
        <taxon>Nematocera</taxon>
        <taxon>Chironomoidea</taxon>
        <taxon>Ceratopogonidae</taxon>
        <taxon>Ceratopogoninae</taxon>
        <taxon>Culicoides</taxon>
        <taxon>Monoculicoides</taxon>
    </lineage>
</organism>
<dbReference type="GO" id="GO:0046654">
    <property type="term" value="P:tetrahydrofolate biosynthetic process"/>
    <property type="evidence" value="ECO:0007669"/>
    <property type="project" value="UniProtKB-UniPathway"/>
</dbReference>
<dbReference type="OMA" id="RDNQLPW"/>
<evidence type="ECO:0000259" key="10">
    <source>
        <dbReference type="PROSITE" id="PS51330"/>
    </source>
</evidence>
<dbReference type="FunFam" id="3.40.430.10:FF:000002">
    <property type="entry name" value="Dihydrofolate reductase"/>
    <property type="match status" value="1"/>
</dbReference>
<comment type="catalytic activity">
    <reaction evidence="8">
        <text>(6S)-5,6,7,8-tetrahydrofolate + NADP(+) = 7,8-dihydrofolate + NADPH + H(+)</text>
        <dbReference type="Rhea" id="RHEA:15009"/>
        <dbReference type="ChEBI" id="CHEBI:15378"/>
        <dbReference type="ChEBI" id="CHEBI:57451"/>
        <dbReference type="ChEBI" id="CHEBI:57453"/>
        <dbReference type="ChEBI" id="CHEBI:57783"/>
        <dbReference type="ChEBI" id="CHEBI:58349"/>
        <dbReference type="EC" id="1.5.1.3"/>
    </reaction>
</comment>
<evidence type="ECO:0000256" key="9">
    <source>
        <dbReference type="RuleBase" id="RU004474"/>
    </source>
</evidence>
<dbReference type="Gene3D" id="3.40.430.10">
    <property type="entry name" value="Dihydrofolate Reductase, subunit A"/>
    <property type="match status" value="1"/>
</dbReference>
<accession>A0A336LYG9</accession>
<name>A0A336LYG9_CULSO</name>
<dbReference type="EC" id="1.5.1.3" evidence="3"/>
<reference evidence="11" key="1">
    <citation type="submission" date="2018-04" db="EMBL/GenBank/DDBJ databases">
        <authorList>
            <person name="Go L.Y."/>
            <person name="Mitchell J.A."/>
        </authorList>
    </citation>
    <scope>NUCLEOTIDE SEQUENCE</scope>
    <source>
        <tissue evidence="11">Whole organism</tissue>
    </source>
</reference>
<dbReference type="PROSITE" id="PS00075">
    <property type="entry name" value="DHFR_1"/>
    <property type="match status" value="1"/>
</dbReference>
<comment type="function">
    <text evidence="7">Key enzyme in folate metabolism. Catalyzes an essential reaction for de novo glycine and purine synthesis, and for DNA precursor synthesis.</text>
</comment>
<dbReference type="PRINTS" id="PR00070">
    <property type="entry name" value="DHFR"/>
</dbReference>
<dbReference type="AlphaFoldDB" id="A0A336LYG9"/>
<dbReference type="GO" id="GO:0006730">
    <property type="term" value="P:one-carbon metabolic process"/>
    <property type="evidence" value="ECO:0007669"/>
    <property type="project" value="UniProtKB-KW"/>
</dbReference>
<dbReference type="CDD" id="cd00209">
    <property type="entry name" value="DHFR"/>
    <property type="match status" value="1"/>
</dbReference>
<dbReference type="GO" id="GO:0050661">
    <property type="term" value="F:NADP binding"/>
    <property type="evidence" value="ECO:0007669"/>
    <property type="project" value="InterPro"/>
</dbReference>
<dbReference type="Pfam" id="PF00186">
    <property type="entry name" value="DHFR_1"/>
    <property type="match status" value="1"/>
</dbReference>
<dbReference type="InterPro" id="IPR017925">
    <property type="entry name" value="DHFR_CS"/>
</dbReference>
<dbReference type="PANTHER" id="PTHR48069">
    <property type="entry name" value="DIHYDROFOLATE REDUCTASE"/>
    <property type="match status" value="1"/>
</dbReference>
<evidence type="ECO:0000313" key="12">
    <source>
        <dbReference type="EMBL" id="SSX21307.1"/>
    </source>
</evidence>
<reference evidence="12" key="2">
    <citation type="submission" date="2018-07" db="EMBL/GenBank/DDBJ databases">
        <authorList>
            <person name="Quirk P.G."/>
            <person name="Krulwich T.A."/>
        </authorList>
    </citation>
    <scope>NUCLEOTIDE SEQUENCE</scope>
</reference>
<evidence type="ECO:0000256" key="8">
    <source>
        <dbReference type="ARBA" id="ARBA00048873"/>
    </source>
</evidence>
<dbReference type="PROSITE" id="PS51330">
    <property type="entry name" value="DHFR_2"/>
    <property type="match status" value="1"/>
</dbReference>
<dbReference type="GO" id="GO:0005739">
    <property type="term" value="C:mitochondrion"/>
    <property type="evidence" value="ECO:0007669"/>
    <property type="project" value="TreeGrafter"/>
</dbReference>
<dbReference type="InterPro" id="IPR001796">
    <property type="entry name" value="DHFR_dom"/>
</dbReference>
<dbReference type="EMBL" id="UFQS01000186">
    <property type="protein sequence ID" value="SSX00927.1"/>
    <property type="molecule type" value="Genomic_DNA"/>
</dbReference>
<keyword evidence="6" id="KW-0560">Oxidoreductase</keyword>
<dbReference type="VEuPathDB" id="VectorBase:CSON004386"/>
<dbReference type="GO" id="GO:0046452">
    <property type="term" value="P:dihydrofolate metabolic process"/>
    <property type="evidence" value="ECO:0007669"/>
    <property type="project" value="TreeGrafter"/>
</dbReference>
<evidence type="ECO:0000256" key="2">
    <source>
        <dbReference type="ARBA" id="ARBA00009539"/>
    </source>
</evidence>
<comment type="pathway">
    <text evidence="1">Cofactor biosynthesis; tetrahydrofolate biosynthesis; 5,6,7,8-tetrahydrofolate from 7,8-dihydrofolate: step 1/1.</text>
</comment>
<evidence type="ECO:0000313" key="11">
    <source>
        <dbReference type="EMBL" id="SSX00927.1"/>
    </source>
</evidence>
<dbReference type="EMBL" id="UFQT01000186">
    <property type="protein sequence ID" value="SSX21307.1"/>
    <property type="molecule type" value="Genomic_DNA"/>
</dbReference>
<comment type="similarity">
    <text evidence="2 9">Belongs to the dihydrofolate reductase family.</text>
</comment>
<sequence>MPKVKFNLIVAACRNRGIGIKGDLPWHLRKELRHFSNTTKKKSDPSKTNVLIMGRKSYFGVPEDKRPLKDRLNIVLTRNKDKFDFPESVLVFSSLPSAIEYLEESEIANKIENVWIVGGSAVYDEAMKSEKCHRIYFTDIQGEFECDTFFPEIGNNFKLVPNDPEMPSEVQEEDGIKYQYKIYEKV</sequence>
<feature type="domain" description="DHFR" evidence="10">
    <location>
        <begin position="5"/>
        <end position="185"/>
    </location>
</feature>
<evidence type="ECO:0000256" key="5">
    <source>
        <dbReference type="ARBA" id="ARBA00022857"/>
    </source>
</evidence>
<dbReference type="UniPathway" id="UPA00077">
    <property type="reaction ID" value="UER00158"/>
</dbReference>
<protein>
    <recommendedName>
        <fullName evidence="3">dihydrofolate reductase</fullName>
        <ecNumber evidence="3">1.5.1.3</ecNumber>
    </recommendedName>
</protein>
<dbReference type="SUPFAM" id="SSF53597">
    <property type="entry name" value="Dihydrofolate reductase-like"/>
    <property type="match status" value="1"/>
</dbReference>
<dbReference type="PANTHER" id="PTHR48069:SF3">
    <property type="entry name" value="DIHYDROFOLATE REDUCTASE"/>
    <property type="match status" value="1"/>
</dbReference>
<evidence type="ECO:0000256" key="3">
    <source>
        <dbReference type="ARBA" id="ARBA00012856"/>
    </source>
</evidence>
<keyword evidence="5" id="KW-0521">NADP</keyword>
<evidence type="ECO:0000256" key="4">
    <source>
        <dbReference type="ARBA" id="ARBA00022563"/>
    </source>
</evidence>
<proteinExistence type="inferred from homology"/>